<evidence type="ECO:0000256" key="6">
    <source>
        <dbReference type="ARBA" id="ARBA00022792"/>
    </source>
</evidence>
<keyword evidence="4 10" id="KW-0812">Transmembrane</keyword>
<comment type="subcellular location">
    <subcellularLocation>
        <location evidence="1">Mitochondrion inner membrane</location>
        <topology evidence="1">Multi-pass membrane protein</topology>
    </subcellularLocation>
</comment>
<keyword evidence="7" id="KW-1133">Transmembrane helix</keyword>
<dbReference type="PROSITE" id="PS50920">
    <property type="entry name" value="SOLCAR"/>
    <property type="match status" value="3"/>
</dbReference>
<dbReference type="Gene3D" id="1.50.40.10">
    <property type="entry name" value="Mitochondrial carrier domain"/>
    <property type="match status" value="1"/>
</dbReference>
<feature type="repeat" description="Solcar" evidence="10">
    <location>
        <begin position="218"/>
        <end position="304"/>
    </location>
</feature>
<evidence type="ECO:0000256" key="7">
    <source>
        <dbReference type="ARBA" id="ARBA00022989"/>
    </source>
</evidence>
<organism evidence="12 13">
    <name type="scientific">Neohortaea acidophila</name>
    <dbReference type="NCBI Taxonomy" id="245834"/>
    <lineage>
        <taxon>Eukaryota</taxon>
        <taxon>Fungi</taxon>
        <taxon>Dikarya</taxon>
        <taxon>Ascomycota</taxon>
        <taxon>Pezizomycotina</taxon>
        <taxon>Dothideomycetes</taxon>
        <taxon>Dothideomycetidae</taxon>
        <taxon>Mycosphaerellales</taxon>
        <taxon>Teratosphaeriaceae</taxon>
        <taxon>Neohortaea</taxon>
    </lineage>
</organism>
<feature type="repeat" description="Solcar" evidence="10">
    <location>
        <begin position="2"/>
        <end position="95"/>
    </location>
</feature>
<reference evidence="12" key="1">
    <citation type="journal article" date="2020" name="Stud. Mycol.">
        <title>101 Dothideomycetes genomes: a test case for predicting lifestyles and emergence of pathogens.</title>
        <authorList>
            <person name="Haridas S."/>
            <person name="Albert R."/>
            <person name="Binder M."/>
            <person name="Bloem J."/>
            <person name="Labutti K."/>
            <person name="Salamov A."/>
            <person name="Andreopoulos B."/>
            <person name="Baker S."/>
            <person name="Barry K."/>
            <person name="Bills G."/>
            <person name="Bluhm B."/>
            <person name="Cannon C."/>
            <person name="Castanera R."/>
            <person name="Culley D."/>
            <person name="Daum C."/>
            <person name="Ezra D."/>
            <person name="Gonzalez J."/>
            <person name="Henrissat B."/>
            <person name="Kuo A."/>
            <person name="Liang C."/>
            <person name="Lipzen A."/>
            <person name="Lutzoni F."/>
            <person name="Magnuson J."/>
            <person name="Mondo S."/>
            <person name="Nolan M."/>
            <person name="Ohm R."/>
            <person name="Pangilinan J."/>
            <person name="Park H.-J."/>
            <person name="Ramirez L."/>
            <person name="Alfaro M."/>
            <person name="Sun H."/>
            <person name="Tritt A."/>
            <person name="Yoshinaga Y."/>
            <person name="Zwiers L.-H."/>
            <person name="Turgeon B."/>
            <person name="Goodwin S."/>
            <person name="Spatafora J."/>
            <person name="Crous P."/>
            <person name="Grigoriev I."/>
        </authorList>
    </citation>
    <scope>NUCLEOTIDE SEQUENCE</scope>
    <source>
        <strain evidence="12">CBS 113389</strain>
    </source>
</reference>
<feature type="repeat" description="Solcar" evidence="10">
    <location>
        <begin position="117"/>
        <end position="209"/>
    </location>
</feature>
<keyword evidence="8" id="KW-0496">Mitochondrion</keyword>
<dbReference type="SUPFAM" id="SSF103506">
    <property type="entry name" value="Mitochondrial carrier"/>
    <property type="match status" value="1"/>
</dbReference>
<evidence type="ECO:0000256" key="4">
    <source>
        <dbReference type="ARBA" id="ARBA00022692"/>
    </source>
</evidence>
<sequence>MSTGIGSFVAGGAAAVGAVFITHSAETTKIRLQLQGELQAKNEARVVYRGVFHGMRVILQNDGIRGLYRGIGAGCIYQIALNGARLSLYEPLRKQVNSLILTRSFSGAHDTSITNRQLPAANVIAGASSGVIGAAAGSPFFLVKTRLQSFSPSLPVGTQHQYRNAWDGLTQIYRKEGVVGLYRGIGPAMVRTACGSSVQLPTYFLAKRTIQKHGGLADGTPLHLLSSTCSGFVVCIAMNPMDVIMSRMYNQEGNLLYKNGVDCIMKTIKTEGITALYKGFGAHLARILPHTILTLTFAEQTNKLMRRLEDRILPERIKEQI</sequence>
<keyword evidence="13" id="KW-1185">Reference proteome</keyword>
<dbReference type="EMBL" id="MU001632">
    <property type="protein sequence ID" value="KAF2486223.1"/>
    <property type="molecule type" value="Genomic_DNA"/>
</dbReference>
<comment type="similarity">
    <text evidence="2 11">Belongs to the mitochondrial carrier (TC 2.A.29) family.</text>
</comment>
<dbReference type="PANTHER" id="PTHR45928:SF1">
    <property type="entry name" value="RE38146P"/>
    <property type="match status" value="1"/>
</dbReference>
<evidence type="ECO:0000256" key="5">
    <source>
        <dbReference type="ARBA" id="ARBA00022737"/>
    </source>
</evidence>
<keyword evidence="5" id="KW-0677">Repeat</keyword>
<evidence type="ECO:0000256" key="1">
    <source>
        <dbReference type="ARBA" id="ARBA00004448"/>
    </source>
</evidence>
<dbReference type="PANTHER" id="PTHR45928">
    <property type="entry name" value="RE38146P"/>
    <property type="match status" value="1"/>
</dbReference>
<dbReference type="Proteomes" id="UP000799767">
    <property type="component" value="Unassembled WGS sequence"/>
</dbReference>
<protein>
    <submittedName>
        <fullName evidence="12">Mitochondrial carrier domain-containing protein</fullName>
    </submittedName>
</protein>
<evidence type="ECO:0000256" key="9">
    <source>
        <dbReference type="ARBA" id="ARBA00023136"/>
    </source>
</evidence>
<dbReference type="RefSeq" id="XP_033592792.1">
    <property type="nucleotide sequence ID" value="XM_033732616.1"/>
</dbReference>
<dbReference type="AlphaFoldDB" id="A0A6A6Q3J3"/>
<evidence type="ECO:0000256" key="8">
    <source>
        <dbReference type="ARBA" id="ARBA00023128"/>
    </source>
</evidence>
<evidence type="ECO:0000256" key="10">
    <source>
        <dbReference type="PROSITE-ProRule" id="PRU00282"/>
    </source>
</evidence>
<evidence type="ECO:0000313" key="12">
    <source>
        <dbReference type="EMBL" id="KAF2486223.1"/>
    </source>
</evidence>
<dbReference type="GO" id="GO:0005743">
    <property type="term" value="C:mitochondrial inner membrane"/>
    <property type="evidence" value="ECO:0007669"/>
    <property type="project" value="UniProtKB-SubCell"/>
</dbReference>
<dbReference type="GeneID" id="54473618"/>
<keyword evidence="3 11" id="KW-0813">Transport</keyword>
<accession>A0A6A6Q3J3</accession>
<evidence type="ECO:0000256" key="11">
    <source>
        <dbReference type="RuleBase" id="RU000488"/>
    </source>
</evidence>
<keyword evidence="9 10" id="KW-0472">Membrane</keyword>
<dbReference type="InterPro" id="IPR051508">
    <property type="entry name" value="Mito_Carrier_Antiporter"/>
</dbReference>
<dbReference type="Pfam" id="PF00153">
    <property type="entry name" value="Mito_carr"/>
    <property type="match status" value="3"/>
</dbReference>
<evidence type="ECO:0000313" key="13">
    <source>
        <dbReference type="Proteomes" id="UP000799767"/>
    </source>
</evidence>
<dbReference type="InterPro" id="IPR023395">
    <property type="entry name" value="MCP_dom_sf"/>
</dbReference>
<evidence type="ECO:0000256" key="3">
    <source>
        <dbReference type="ARBA" id="ARBA00022448"/>
    </source>
</evidence>
<evidence type="ECO:0000256" key="2">
    <source>
        <dbReference type="ARBA" id="ARBA00006375"/>
    </source>
</evidence>
<dbReference type="OrthoDB" id="6703404at2759"/>
<keyword evidence="6" id="KW-0999">Mitochondrion inner membrane</keyword>
<name>A0A6A6Q3J3_9PEZI</name>
<gene>
    <name evidence="12" type="ORF">BDY17DRAFT_291093</name>
</gene>
<proteinExistence type="inferred from homology"/>
<dbReference type="InterPro" id="IPR018108">
    <property type="entry name" value="MCP_transmembrane"/>
</dbReference>